<evidence type="ECO:0000259" key="2">
    <source>
        <dbReference type="PROSITE" id="PS50404"/>
    </source>
</evidence>
<protein>
    <submittedName>
        <fullName evidence="4">Thioredoxin-like protein</fullName>
    </submittedName>
</protein>
<evidence type="ECO:0000313" key="4">
    <source>
        <dbReference type="EMBL" id="KAE9390331.1"/>
    </source>
</evidence>
<dbReference type="EMBL" id="ML769662">
    <property type="protein sequence ID" value="KAE9390331.1"/>
    <property type="molecule type" value="Genomic_DNA"/>
</dbReference>
<dbReference type="PANTHER" id="PTHR44051:SF9">
    <property type="entry name" value="GLUTATHIONE S-TRANSFERASE 1"/>
    <property type="match status" value="1"/>
</dbReference>
<dbReference type="Gene3D" id="3.40.30.10">
    <property type="entry name" value="Glutaredoxin"/>
    <property type="match status" value="1"/>
</dbReference>
<dbReference type="InterPro" id="IPR036282">
    <property type="entry name" value="Glutathione-S-Trfase_C_sf"/>
</dbReference>
<name>A0A6A4GX52_9AGAR</name>
<dbReference type="InterPro" id="IPR036249">
    <property type="entry name" value="Thioredoxin-like_sf"/>
</dbReference>
<organism evidence="4 5">
    <name type="scientific">Gymnopus androsaceus JB14</name>
    <dbReference type="NCBI Taxonomy" id="1447944"/>
    <lineage>
        <taxon>Eukaryota</taxon>
        <taxon>Fungi</taxon>
        <taxon>Dikarya</taxon>
        <taxon>Basidiomycota</taxon>
        <taxon>Agaricomycotina</taxon>
        <taxon>Agaricomycetes</taxon>
        <taxon>Agaricomycetidae</taxon>
        <taxon>Agaricales</taxon>
        <taxon>Marasmiineae</taxon>
        <taxon>Omphalotaceae</taxon>
        <taxon>Gymnopus</taxon>
    </lineage>
</organism>
<dbReference type="SFLD" id="SFLDG00358">
    <property type="entry name" value="Main_(cytGST)"/>
    <property type="match status" value="1"/>
</dbReference>
<dbReference type="SFLD" id="SFLDS00019">
    <property type="entry name" value="Glutathione_Transferase_(cytos"/>
    <property type="match status" value="1"/>
</dbReference>
<evidence type="ECO:0000256" key="1">
    <source>
        <dbReference type="ARBA" id="ARBA00007409"/>
    </source>
</evidence>
<dbReference type="InterPro" id="IPR040079">
    <property type="entry name" value="Glutathione_S-Trfase"/>
</dbReference>
<reference evidence="4" key="1">
    <citation type="journal article" date="2019" name="Environ. Microbiol.">
        <title>Fungal ecological strategies reflected in gene transcription - a case study of two litter decomposers.</title>
        <authorList>
            <person name="Barbi F."/>
            <person name="Kohler A."/>
            <person name="Barry K."/>
            <person name="Baskaran P."/>
            <person name="Daum C."/>
            <person name="Fauchery L."/>
            <person name="Ihrmark K."/>
            <person name="Kuo A."/>
            <person name="LaButti K."/>
            <person name="Lipzen A."/>
            <person name="Morin E."/>
            <person name="Grigoriev I.V."/>
            <person name="Henrissat B."/>
            <person name="Lindahl B."/>
            <person name="Martin F."/>
        </authorList>
    </citation>
    <scope>NUCLEOTIDE SEQUENCE</scope>
    <source>
        <strain evidence="4">JB14</strain>
    </source>
</reference>
<keyword evidence="5" id="KW-1185">Reference proteome</keyword>
<dbReference type="SUPFAM" id="SSF52833">
    <property type="entry name" value="Thioredoxin-like"/>
    <property type="match status" value="1"/>
</dbReference>
<feature type="domain" description="GST C-terminal" evidence="3">
    <location>
        <begin position="106"/>
        <end position="224"/>
    </location>
</feature>
<feature type="domain" description="GST N-terminal" evidence="2">
    <location>
        <begin position="1"/>
        <end position="82"/>
    </location>
</feature>
<dbReference type="InterPro" id="IPR004046">
    <property type="entry name" value="GST_C"/>
</dbReference>
<gene>
    <name evidence="4" type="ORF">BT96DRAFT_350512</name>
</gene>
<evidence type="ECO:0000313" key="5">
    <source>
        <dbReference type="Proteomes" id="UP000799118"/>
    </source>
</evidence>
<dbReference type="SUPFAM" id="SSF47616">
    <property type="entry name" value="GST C-terminal domain-like"/>
    <property type="match status" value="1"/>
</dbReference>
<dbReference type="Gene3D" id="1.20.1050.10">
    <property type="match status" value="1"/>
</dbReference>
<dbReference type="Proteomes" id="UP000799118">
    <property type="component" value="Unassembled WGS sequence"/>
</dbReference>
<dbReference type="PROSITE" id="PS50405">
    <property type="entry name" value="GST_CTER"/>
    <property type="match status" value="1"/>
</dbReference>
<evidence type="ECO:0000259" key="3">
    <source>
        <dbReference type="PROSITE" id="PS50405"/>
    </source>
</evidence>
<comment type="similarity">
    <text evidence="1">Belongs to the GST superfamily.</text>
</comment>
<dbReference type="InterPro" id="IPR010987">
    <property type="entry name" value="Glutathione-S-Trfase_C-like"/>
</dbReference>
<proteinExistence type="inferred from homology"/>
<dbReference type="AlphaFoldDB" id="A0A6A4GX52"/>
<dbReference type="Pfam" id="PF13409">
    <property type="entry name" value="GST_N_2"/>
    <property type="match status" value="1"/>
</dbReference>
<dbReference type="Pfam" id="PF14497">
    <property type="entry name" value="GST_C_3"/>
    <property type="match status" value="1"/>
</dbReference>
<accession>A0A6A4GX52</accession>
<sequence length="235" mass="26792">MIVVHHLAHSRSQRILWLLEELGVPYEVRRYERMPDFKAPPTLFEAHPLGKSPVIEDKSEGIVLGESCAIIMYLRQKYGESQTMSAEGALDDLYYTHYAESTLLPLLVTRQRLLRFANSAPWYLQPLFHYALSAYREMYVEPDLPRHCKMIETHLTRNSWFSVGSDGPTSADYAMIIGLEALVVAKIVTPETYPAIRKYIEKVQARPAYQAALQKGGVFLYAKQTLATEQRGPEA</sequence>
<dbReference type="CDD" id="cd03046">
    <property type="entry name" value="GST_N_GTT1_like"/>
    <property type="match status" value="1"/>
</dbReference>
<dbReference type="PROSITE" id="PS50404">
    <property type="entry name" value="GST_NTER"/>
    <property type="match status" value="1"/>
</dbReference>
<dbReference type="OrthoDB" id="2098326at2759"/>
<dbReference type="InterPro" id="IPR004045">
    <property type="entry name" value="Glutathione_S-Trfase_N"/>
</dbReference>
<dbReference type="PANTHER" id="PTHR44051">
    <property type="entry name" value="GLUTATHIONE S-TRANSFERASE-RELATED"/>
    <property type="match status" value="1"/>
</dbReference>